<protein>
    <submittedName>
        <fullName evidence="2">Uncharacterized protein</fullName>
    </submittedName>
</protein>
<dbReference type="RefSeq" id="WP_166105189.1">
    <property type="nucleotide sequence ID" value="NZ_BMMY01000001.1"/>
</dbReference>
<proteinExistence type="predicted"/>
<dbReference type="EMBL" id="CP060712">
    <property type="protein sequence ID" value="QNN50684.1"/>
    <property type="molecule type" value="Genomic_DNA"/>
</dbReference>
<keyword evidence="3" id="KW-1185">Reference proteome</keyword>
<reference evidence="2 3" key="1">
    <citation type="submission" date="2020-08" db="EMBL/GenBank/DDBJ databases">
        <title>Genome sequence of Phycicoccus endophyticus JCM 31784T.</title>
        <authorList>
            <person name="Hyun D.-W."/>
            <person name="Bae J.-W."/>
        </authorList>
    </citation>
    <scope>NUCLEOTIDE SEQUENCE [LARGE SCALE GENOMIC DNA]</scope>
    <source>
        <strain evidence="2 3">JCM 31784</strain>
    </source>
</reference>
<sequence length="69" mass="7459">MSERWSWSFTGADGGEVTGPPTTTAAFPSQSDAESWLGETWRELATAGVASVTLWHDQQVVYGPMSLEP</sequence>
<dbReference type="Proteomes" id="UP000515976">
    <property type="component" value="Chromosome"/>
</dbReference>
<dbReference type="AlphaFoldDB" id="A0A7G9R509"/>
<evidence type="ECO:0000313" key="3">
    <source>
        <dbReference type="Proteomes" id="UP000515976"/>
    </source>
</evidence>
<dbReference type="KEGG" id="pei:H9L10_07030"/>
<feature type="region of interest" description="Disordered" evidence="1">
    <location>
        <begin position="1"/>
        <end position="28"/>
    </location>
</feature>
<name>A0A7G9R509_9MICO</name>
<accession>A0A7G9R509</accession>
<evidence type="ECO:0000256" key="1">
    <source>
        <dbReference type="SAM" id="MobiDB-lite"/>
    </source>
</evidence>
<organism evidence="2 3">
    <name type="scientific">Phycicoccus endophyticus</name>
    <dbReference type="NCBI Taxonomy" id="1690220"/>
    <lineage>
        <taxon>Bacteria</taxon>
        <taxon>Bacillati</taxon>
        <taxon>Actinomycetota</taxon>
        <taxon>Actinomycetes</taxon>
        <taxon>Micrococcales</taxon>
        <taxon>Intrasporangiaceae</taxon>
        <taxon>Phycicoccus</taxon>
    </lineage>
</organism>
<gene>
    <name evidence="2" type="ORF">H9L10_07030</name>
</gene>
<evidence type="ECO:0000313" key="2">
    <source>
        <dbReference type="EMBL" id="QNN50684.1"/>
    </source>
</evidence>